<gene>
    <name evidence="1" type="ORF">SHEWBE_3489</name>
</gene>
<evidence type="ECO:0000313" key="1">
    <source>
        <dbReference type="EMBL" id="SQH77452.1"/>
    </source>
</evidence>
<evidence type="ECO:0000313" key="2">
    <source>
        <dbReference type="Proteomes" id="UP000250123"/>
    </source>
</evidence>
<protein>
    <submittedName>
        <fullName evidence="1">Uncharacterized protein</fullName>
    </submittedName>
</protein>
<organism evidence="1 2">
    <name type="scientific">Shewanella benthica</name>
    <dbReference type="NCBI Taxonomy" id="43661"/>
    <lineage>
        <taxon>Bacteria</taxon>
        <taxon>Pseudomonadati</taxon>
        <taxon>Pseudomonadota</taxon>
        <taxon>Gammaproteobacteria</taxon>
        <taxon>Alteromonadales</taxon>
        <taxon>Shewanellaceae</taxon>
        <taxon>Shewanella</taxon>
    </lineage>
</organism>
<accession>A0A330M5R7</accession>
<reference evidence="2" key="1">
    <citation type="submission" date="2018-06" db="EMBL/GenBank/DDBJ databases">
        <authorList>
            <person name="Cea G.-C."/>
            <person name="William W."/>
        </authorList>
    </citation>
    <scope>NUCLEOTIDE SEQUENCE [LARGE SCALE GENOMIC DNA]</scope>
    <source>
        <strain evidence="2">DB21MT-2</strain>
    </source>
</reference>
<dbReference type="KEGG" id="sbk:SHEWBE_3489"/>
<dbReference type="EMBL" id="LS483452">
    <property type="protein sequence ID" value="SQH77452.1"/>
    <property type="molecule type" value="Genomic_DNA"/>
</dbReference>
<proteinExistence type="predicted"/>
<sequence>MNVGALFACFNQSRLKRAPTTNVGELLDCVGLALARRRINQNSFAAKACSYNECW</sequence>
<dbReference type="AlphaFoldDB" id="A0A330M5R7"/>
<name>A0A330M5R7_9GAMM</name>
<dbReference type="Proteomes" id="UP000250123">
    <property type="component" value="Chromosome SHEWBE"/>
</dbReference>